<comment type="caution">
    <text evidence="6">The sequence shown here is derived from an EMBL/GenBank/DDBJ whole genome shotgun (WGS) entry which is preliminary data.</text>
</comment>
<dbReference type="RefSeq" id="XP_025472751.1">
    <property type="nucleotide sequence ID" value="XM_025605730.1"/>
</dbReference>
<dbReference type="InterPro" id="IPR011032">
    <property type="entry name" value="GroES-like_sf"/>
</dbReference>
<evidence type="ECO:0000259" key="5">
    <source>
        <dbReference type="SMART" id="SM00829"/>
    </source>
</evidence>
<dbReference type="InterPro" id="IPR036291">
    <property type="entry name" value="NAD(P)-bd_dom_sf"/>
</dbReference>
<dbReference type="Pfam" id="PF08240">
    <property type="entry name" value="ADH_N"/>
    <property type="match status" value="1"/>
</dbReference>
<protein>
    <submittedName>
        <fullName evidence="6">Putative alcohol dehydrogenase</fullName>
    </submittedName>
</protein>
<comment type="similarity">
    <text evidence="1">Belongs to the zinc-containing alcohol dehydrogenase family.</text>
</comment>
<dbReference type="InterPro" id="IPR013154">
    <property type="entry name" value="ADH-like_N"/>
</dbReference>
<keyword evidence="3" id="KW-0521">NADP</keyword>
<evidence type="ECO:0000256" key="4">
    <source>
        <dbReference type="ARBA" id="ARBA00023002"/>
    </source>
</evidence>
<dbReference type="GeneID" id="37107873"/>
<dbReference type="CDD" id="cd08249">
    <property type="entry name" value="enoyl_reductase_like"/>
    <property type="match status" value="1"/>
</dbReference>
<dbReference type="InterPro" id="IPR020843">
    <property type="entry name" value="ER"/>
</dbReference>
<dbReference type="OrthoDB" id="9992527at2759"/>
<dbReference type="GO" id="GO:0016651">
    <property type="term" value="F:oxidoreductase activity, acting on NAD(P)H"/>
    <property type="evidence" value="ECO:0007669"/>
    <property type="project" value="InterPro"/>
</dbReference>
<evidence type="ECO:0000256" key="2">
    <source>
        <dbReference type="ARBA" id="ARBA00022741"/>
    </source>
</evidence>
<accession>A0A317XGG6</accession>
<dbReference type="STRING" id="1450535.A0A317XGG6"/>
<gene>
    <name evidence="6" type="ORF">BO94DRAFT_142255</name>
</gene>
<dbReference type="InterPro" id="IPR013149">
    <property type="entry name" value="ADH-like_C"/>
</dbReference>
<evidence type="ECO:0000313" key="6">
    <source>
        <dbReference type="EMBL" id="PWY95990.1"/>
    </source>
</evidence>
<organism evidence="6 7">
    <name type="scientific">Aspergillus sclerotioniger CBS 115572</name>
    <dbReference type="NCBI Taxonomy" id="1450535"/>
    <lineage>
        <taxon>Eukaryota</taxon>
        <taxon>Fungi</taxon>
        <taxon>Dikarya</taxon>
        <taxon>Ascomycota</taxon>
        <taxon>Pezizomycotina</taxon>
        <taxon>Eurotiomycetes</taxon>
        <taxon>Eurotiomycetidae</taxon>
        <taxon>Eurotiales</taxon>
        <taxon>Aspergillaceae</taxon>
        <taxon>Aspergillus</taxon>
        <taxon>Aspergillus subgen. Circumdati</taxon>
    </lineage>
</organism>
<dbReference type="SUPFAM" id="SSF51735">
    <property type="entry name" value="NAD(P)-binding Rossmann-fold domains"/>
    <property type="match status" value="1"/>
</dbReference>
<dbReference type="Gene3D" id="3.90.180.10">
    <property type="entry name" value="Medium-chain alcohol dehydrogenases, catalytic domain"/>
    <property type="match status" value="1"/>
</dbReference>
<keyword evidence="2" id="KW-0547">Nucleotide-binding</keyword>
<proteinExistence type="inferred from homology"/>
<sequence>MKMSFSQAFKAAIVPEPKAQNVISDRTLGPLNDDEIVIEISATAVNPVDWKMRDYSAFISEYPAILGSDAAGKVVAVGPAVSGFAIGDRVFFQGIIGTYDSSTFQQYCKMPASLVSKTPDNISDEQAAGVSLATVAAVTAFYDKEGYGLTPPWEKGGTEAGRGHAIVILGGASSVGQYAIQLARLSGFEKIITNASPANFDLLKKLGAHVVLDRHQSDAKAFAAAAQDTPLMFVFDAISVKATQMLGVQILQATNTANSQVVTVHTVHPETTDQEAVALGQSQEPKVGVKQVLGVGSAPHLRYLSEPLAKHLGGADGYIAKGEFIPNRPRVVPGGLKAVEEALSLNKQGVSGEKVVFCPSSK</sequence>
<dbReference type="SMART" id="SM00829">
    <property type="entry name" value="PKS_ER"/>
    <property type="match status" value="1"/>
</dbReference>
<evidence type="ECO:0000313" key="7">
    <source>
        <dbReference type="Proteomes" id="UP000246702"/>
    </source>
</evidence>
<dbReference type="SUPFAM" id="SSF50129">
    <property type="entry name" value="GroES-like"/>
    <property type="match status" value="1"/>
</dbReference>
<dbReference type="Pfam" id="PF00107">
    <property type="entry name" value="ADH_zinc_N"/>
    <property type="match status" value="1"/>
</dbReference>
<evidence type="ECO:0000256" key="3">
    <source>
        <dbReference type="ARBA" id="ARBA00022857"/>
    </source>
</evidence>
<dbReference type="PANTHER" id="PTHR45348">
    <property type="entry name" value="HYPOTHETICAL OXIDOREDUCTASE (EUROFUNG)"/>
    <property type="match status" value="1"/>
</dbReference>
<feature type="domain" description="Enoyl reductase (ER)" evidence="5">
    <location>
        <begin position="21"/>
        <end position="357"/>
    </location>
</feature>
<name>A0A317XGG6_9EURO</name>
<reference evidence="6 7" key="1">
    <citation type="submission" date="2016-12" db="EMBL/GenBank/DDBJ databases">
        <title>The genomes of Aspergillus section Nigri reveals drivers in fungal speciation.</title>
        <authorList>
            <consortium name="DOE Joint Genome Institute"/>
            <person name="Vesth T.C."/>
            <person name="Nybo J."/>
            <person name="Theobald S."/>
            <person name="Brandl J."/>
            <person name="Frisvad J.C."/>
            <person name="Nielsen K.F."/>
            <person name="Lyhne E.K."/>
            <person name="Kogle M.E."/>
            <person name="Kuo A."/>
            <person name="Riley R."/>
            <person name="Clum A."/>
            <person name="Nolan M."/>
            <person name="Lipzen A."/>
            <person name="Salamov A."/>
            <person name="Henrissat B."/>
            <person name="Wiebenga A."/>
            <person name="De Vries R.P."/>
            <person name="Grigoriev I.V."/>
            <person name="Mortensen U.H."/>
            <person name="Andersen M.R."/>
            <person name="Baker S.E."/>
        </authorList>
    </citation>
    <scope>NUCLEOTIDE SEQUENCE [LARGE SCALE GENOMIC DNA]</scope>
    <source>
        <strain evidence="6 7">CBS 115572</strain>
    </source>
</reference>
<dbReference type="Proteomes" id="UP000246702">
    <property type="component" value="Unassembled WGS sequence"/>
</dbReference>
<dbReference type="EMBL" id="MSFK01000002">
    <property type="protein sequence ID" value="PWY95990.1"/>
    <property type="molecule type" value="Genomic_DNA"/>
</dbReference>
<evidence type="ECO:0000256" key="1">
    <source>
        <dbReference type="ARBA" id="ARBA00008072"/>
    </source>
</evidence>
<dbReference type="AlphaFoldDB" id="A0A317XGG6"/>
<dbReference type="Gene3D" id="3.40.50.720">
    <property type="entry name" value="NAD(P)-binding Rossmann-like Domain"/>
    <property type="match status" value="1"/>
</dbReference>
<dbReference type="PANTHER" id="PTHR45348:SF2">
    <property type="entry name" value="ZINC-TYPE ALCOHOL DEHYDROGENASE-LIKE PROTEIN C2E1P3.01"/>
    <property type="match status" value="1"/>
</dbReference>
<dbReference type="GO" id="GO:0000166">
    <property type="term" value="F:nucleotide binding"/>
    <property type="evidence" value="ECO:0007669"/>
    <property type="project" value="UniProtKB-KW"/>
</dbReference>
<keyword evidence="4" id="KW-0560">Oxidoreductase</keyword>
<keyword evidence="7" id="KW-1185">Reference proteome</keyword>
<dbReference type="InterPro" id="IPR047122">
    <property type="entry name" value="Trans-enoyl_RdTase-like"/>
</dbReference>